<sequence>LGRLLRVTDALHQQTDYHHSPFHASPAGSVSEICLPDGLRQTIDYDSERRVSAVTDGEGRTTRYTYDAFDRLSHLTRPDGTALTFGYDRLTRLKTVTNETGETYHYTRDPAGRVISETDFTGRTIHYQYDAAGRRLTARYPNHQLLRWCYTDDDRLTRQEAWQEEDDRCALYAVT</sequence>
<accession>A0ABX0B4F9</accession>
<keyword evidence="1" id="KW-0677">Repeat</keyword>
<dbReference type="PANTHER" id="PTHR32305">
    <property type="match status" value="1"/>
</dbReference>
<evidence type="ECO:0000259" key="2">
    <source>
        <dbReference type="Pfam" id="PF25023"/>
    </source>
</evidence>
<dbReference type="InterPro" id="IPR056823">
    <property type="entry name" value="TEN-like_YD-shell"/>
</dbReference>
<dbReference type="Pfam" id="PF25023">
    <property type="entry name" value="TEN_YD-shell"/>
    <property type="match status" value="1"/>
</dbReference>
<feature type="non-terminal residue" evidence="3">
    <location>
        <position position="1"/>
    </location>
</feature>
<dbReference type="NCBIfam" id="TIGR01643">
    <property type="entry name" value="YD_repeat_2x"/>
    <property type="match status" value="3"/>
</dbReference>
<dbReference type="Proteomes" id="UP000470051">
    <property type="component" value="Unassembled WGS sequence"/>
</dbReference>
<evidence type="ECO:0000313" key="3">
    <source>
        <dbReference type="EMBL" id="NDL28042.1"/>
    </source>
</evidence>
<dbReference type="InterPro" id="IPR006530">
    <property type="entry name" value="YD"/>
</dbReference>
<comment type="caution">
    <text evidence="3">The sequence shown here is derived from an EMBL/GenBank/DDBJ whole genome shotgun (WGS) entry which is preliminary data.</text>
</comment>
<dbReference type="EMBL" id="WSFE01000112">
    <property type="protein sequence ID" value="NDL28042.1"/>
    <property type="molecule type" value="Genomic_DNA"/>
</dbReference>
<feature type="non-terminal residue" evidence="3">
    <location>
        <position position="175"/>
    </location>
</feature>
<name>A0ABX0B4F9_9GAMM</name>
<feature type="domain" description="Teneurin-like YD-shell" evidence="2">
    <location>
        <begin position="40"/>
        <end position="158"/>
    </location>
</feature>
<dbReference type="InterPro" id="IPR050708">
    <property type="entry name" value="T6SS_VgrG/RHS"/>
</dbReference>
<evidence type="ECO:0000313" key="4">
    <source>
        <dbReference type="Proteomes" id="UP000470051"/>
    </source>
</evidence>
<keyword evidence="4" id="KW-1185">Reference proteome</keyword>
<dbReference type="PANTHER" id="PTHR32305:SF15">
    <property type="entry name" value="PROTEIN RHSA-RELATED"/>
    <property type="match status" value="1"/>
</dbReference>
<reference evidence="3 4" key="1">
    <citation type="submission" date="2019-12" db="EMBL/GenBank/DDBJ databases">
        <title>Engineering Photorhabdus to improve their lethality against agricultural pests.</title>
        <authorList>
            <person name="Machado R.A.R."/>
        </authorList>
    </citation>
    <scope>NUCLEOTIDE SEQUENCE [LARGE SCALE GENOMIC DNA]</scope>
    <source>
        <strain evidence="3 4">M-HU2</strain>
    </source>
</reference>
<evidence type="ECO:0000256" key="1">
    <source>
        <dbReference type="ARBA" id="ARBA00022737"/>
    </source>
</evidence>
<proteinExistence type="predicted"/>
<organism evidence="3 4">
    <name type="scientific">Photorhabdus kayaii</name>
    <dbReference type="NCBI Taxonomy" id="230088"/>
    <lineage>
        <taxon>Bacteria</taxon>
        <taxon>Pseudomonadati</taxon>
        <taxon>Pseudomonadota</taxon>
        <taxon>Gammaproteobacteria</taxon>
        <taxon>Enterobacterales</taxon>
        <taxon>Morganellaceae</taxon>
        <taxon>Photorhabdus</taxon>
    </lineage>
</organism>
<protein>
    <recommendedName>
        <fullName evidence="2">Teneurin-like YD-shell domain-containing protein</fullName>
    </recommendedName>
</protein>
<dbReference type="Gene3D" id="2.180.10.10">
    <property type="entry name" value="RHS repeat-associated core"/>
    <property type="match status" value="1"/>
</dbReference>
<gene>
    <name evidence="3" type="ORF">GPY42_24020</name>
</gene>